<dbReference type="EMBL" id="JAEFCI010000398">
    <property type="protein sequence ID" value="KAG5463575.1"/>
    <property type="molecule type" value="Genomic_DNA"/>
</dbReference>
<evidence type="ECO:0000313" key="3">
    <source>
        <dbReference type="Proteomes" id="UP000673691"/>
    </source>
</evidence>
<feature type="compositionally biased region" description="Polar residues" evidence="1">
    <location>
        <begin position="136"/>
        <end position="145"/>
    </location>
</feature>
<feature type="non-terminal residue" evidence="2">
    <location>
        <position position="340"/>
    </location>
</feature>
<gene>
    <name evidence="2" type="ORF">BJ554DRAFT_6351</name>
</gene>
<evidence type="ECO:0000256" key="1">
    <source>
        <dbReference type="SAM" id="MobiDB-lite"/>
    </source>
</evidence>
<accession>A0A8H8A249</accession>
<protein>
    <submittedName>
        <fullName evidence="2">Uncharacterized protein</fullName>
    </submittedName>
</protein>
<sequence length="340" mass="36322">MAEKPRTNRIPGPAGAGGASRGRGGGLAGLPAKSGGLPSDRPAVPRIQDTPPFGADSGPARERAGRSSAGSSGKGLAGQKMTPGDVPSEAERAEVTDTLGTPGGFARRHSSLARGSHSSLEHRSEVSTIPPIAEQGQPQPSSGGETLQDAFGESSNQAIRKARQIQDAEIVNGVRRVRRESSRPGSSSRVYPETRSYVISSDDELLHSGATSPRKLSIDADPLPLQQVTAQPMNLTKESTIDEFRAYTNALQHPAVFLNLHNSKALAAQFSEFSQLRNETLAALAELEASHEEASTWKDNFLRENVPSHIKLSLTLLFSRIFRSKSTLHEPVFELLKQVG</sequence>
<keyword evidence="3" id="KW-1185">Reference proteome</keyword>
<dbReference type="AlphaFoldDB" id="A0A8H8A249"/>
<feature type="compositionally biased region" description="Gly residues" evidence="1">
    <location>
        <begin position="14"/>
        <end position="28"/>
    </location>
</feature>
<proteinExistence type="predicted"/>
<feature type="region of interest" description="Disordered" evidence="1">
    <location>
        <begin position="1"/>
        <end position="164"/>
    </location>
</feature>
<organism evidence="2 3">
    <name type="scientific">Olpidium bornovanus</name>
    <dbReference type="NCBI Taxonomy" id="278681"/>
    <lineage>
        <taxon>Eukaryota</taxon>
        <taxon>Fungi</taxon>
        <taxon>Fungi incertae sedis</taxon>
        <taxon>Olpidiomycota</taxon>
        <taxon>Olpidiomycotina</taxon>
        <taxon>Olpidiomycetes</taxon>
        <taxon>Olpidiales</taxon>
        <taxon>Olpidiaceae</taxon>
        <taxon>Olpidium</taxon>
    </lineage>
</organism>
<reference evidence="2 3" key="1">
    <citation type="journal article" name="Sci. Rep.">
        <title>Genome-scale phylogenetic analyses confirm Olpidium as the closest living zoosporic fungus to the non-flagellated, terrestrial fungi.</title>
        <authorList>
            <person name="Chang Y."/>
            <person name="Rochon D."/>
            <person name="Sekimoto S."/>
            <person name="Wang Y."/>
            <person name="Chovatia M."/>
            <person name="Sandor L."/>
            <person name="Salamov A."/>
            <person name="Grigoriev I.V."/>
            <person name="Stajich J.E."/>
            <person name="Spatafora J.W."/>
        </authorList>
    </citation>
    <scope>NUCLEOTIDE SEQUENCE [LARGE SCALE GENOMIC DNA]</scope>
    <source>
        <strain evidence="2">S191</strain>
    </source>
</reference>
<name>A0A8H8A249_9FUNG</name>
<evidence type="ECO:0000313" key="2">
    <source>
        <dbReference type="EMBL" id="KAG5463575.1"/>
    </source>
</evidence>
<dbReference type="OrthoDB" id="2157345at2759"/>
<comment type="caution">
    <text evidence="2">The sequence shown here is derived from an EMBL/GenBank/DDBJ whole genome shotgun (WGS) entry which is preliminary data.</text>
</comment>
<dbReference type="Proteomes" id="UP000673691">
    <property type="component" value="Unassembled WGS sequence"/>
</dbReference>